<dbReference type="EMBL" id="RDQH01000341">
    <property type="protein sequence ID" value="RXH72448.1"/>
    <property type="molecule type" value="Genomic_DNA"/>
</dbReference>
<name>A0A498HLR2_MALDO</name>
<dbReference type="InterPro" id="IPR051343">
    <property type="entry name" value="G-type_lectin_kinases/EP1-like"/>
</dbReference>
<dbReference type="PANTHER" id="PTHR47976">
    <property type="entry name" value="G-TYPE LECTIN S-RECEPTOR-LIKE SERINE/THREONINE-PROTEIN KINASE SD2-5"/>
    <property type="match status" value="1"/>
</dbReference>
<evidence type="ECO:0000256" key="2">
    <source>
        <dbReference type="SAM" id="MobiDB-lite"/>
    </source>
</evidence>
<comment type="caution">
    <text evidence="3">The sequence shown here is derived from an EMBL/GenBank/DDBJ whole genome shotgun (WGS) entry which is preliminary data.</text>
</comment>
<feature type="region of interest" description="Disordered" evidence="2">
    <location>
        <begin position="82"/>
        <end position="140"/>
    </location>
</feature>
<dbReference type="AlphaFoldDB" id="A0A498HLR2"/>
<proteinExistence type="predicted"/>
<reference evidence="3 4" key="1">
    <citation type="submission" date="2018-10" db="EMBL/GenBank/DDBJ databases">
        <title>A high-quality apple genome assembly.</title>
        <authorList>
            <person name="Hu J."/>
        </authorList>
    </citation>
    <scope>NUCLEOTIDE SEQUENCE [LARGE SCALE GENOMIC DNA]</scope>
    <source>
        <strain evidence="4">cv. HFTH1</strain>
        <tissue evidence="3">Young leaf</tissue>
    </source>
</reference>
<gene>
    <name evidence="3" type="ORF">DVH24_012132</name>
</gene>
<evidence type="ECO:0000313" key="4">
    <source>
        <dbReference type="Proteomes" id="UP000290289"/>
    </source>
</evidence>
<sequence>MVGCFSYLTSSNFGFKRFKISPQDHLFLLFIVHMDSSRVGWTGSRGSPVLNPDKFVFNAKRGVFLQSDGSVVWSADTGAARTHAPISPREEAPSRSSLPLSRAATPGNRKGTPAKPLYFPDESKPGVSTPNSGDPEGVGAFSGHLRPFHDEMKVMYGGRPELLKLRWFFPSTPGFLGQFQGQAGLRPVPRPSGRLYLGPKPISQTQNLFSHPTDTLLWNQEFSEGMKLVSNPSSNNLSYILQIKYGDLVLSSGYQTPQPYWSMAKEIRKTINKDGGVVTSTTISKNSWKFFDRSKALLWQFIFSSNIDANATWIAVLGSDGFISFYSLQNRGSSVTSASALHVSASVLNCKAGVVSSCDPSRGFTELVNARDGLYYFALGYIPPFSKTDLNGCQTSCLGNCSCVALFLQTSSFQNSDKGSGFVSYIKVSRDGSSGDERVETAIMVALWCIQEDTSLRPSMTKVVQMLEGLFLVPRPPTSIARGS</sequence>
<dbReference type="PANTHER" id="PTHR47976:SF1">
    <property type="entry name" value="G-TYPE LECTIN S-RECEPTOR-LIKE SERINE_THREONINE-PROTEIN KINASE SD2-5"/>
    <property type="match status" value="1"/>
</dbReference>
<evidence type="ECO:0008006" key="5">
    <source>
        <dbReference type="Google" id="ProtNLM"/>
    </source>
</evidence>
<organism evidence="3 4">
    <name type="scientific">Malus domestica</name>
    <name type="common">Apple</name>
    <name type="synonym">Pyrus malus</name>
    <dbReference type="NCBI Taxonomy" id="3750"/>
    <lineage>
        <taxon>Eukaryota</taxon>
        <taxon>Viridiplantae</taxon>
        <taxon>Streptophyta</taxon>
        <taxon>Embryophyta</taxon>
        <taxon>Tracheophyta</taxon>
        <taxon>Spermatophyta</taxon>
        <taxon>Magnoliopsida</taxon>
        <taxon>eudicotyledons</taxon>
        <taxon>Gunneridae</taxon>
        <taxon>Pentapetalae</taxon>
        <taxon>rosids</taxon>
        <taxon>fabids</taxon>
        <taxon>Rosales</taxon>
        <taxon>Rosaceae</taxon>
        <taxon>Amygdaloideae</taxon>
        <taxon>Maleae</taxon>
        <taxon>Malus</taxon>
    </lineage>
</organism>
<evidence type="ECO:0000256" key="1">
    <source>
        <dbReference type="ARBA" id="ARBA00022729"/>
    </source>
</evidence>
<protein>
    <recommendedName>
        <fullName evidence="5">Bulb-type lectin domain-containing protein</fullName>
    </recommendedName>
</protein>
<keyword evidence="1" id="KW-0732">Signal</keyword>
<accession>A0A498HLR2</accession>
<keyword evidence="4" id="KW-1185">Reference proteome</keyword>
<evidence type="ECO:0000313" key="3">
    <source>
        <dbReference type="EMBL" id="RXH72448.1"/>
    </source>
</evidence>
<dbReference type="Proteomes" id="UP000290289">
    <property type="component" value="Chromosome 15"/>
</dbReference>